<protein>
    <submittedName>
        <fullName evidence="1">Uncharacterized protein</fullName>
    </submittedName>
</protein>
<name>A0AAX6HXV0_IRIPA</name>
<proteinExistence type="predicted"/>
<keyword evidence="2" id="KW-1185">Reference proteome</keyword>
<evidence type="ECO:0000313" key="2">
    <source>
        <dbReference type="Proteomes" id="UP001140949"/>
    </source>
</evidence>
<sequence>MAYINLVLPNRLVTPHNFGAPKSMGEISYFLG</sequence>
<accession>A0AAX6HXV0</accession>
<organism evidence="1 2">
    <name type="scientific">Iris pallida</name>
    <name type="common">Sweet iris</name>
    <dbReference type="NCBI Taxonomy" id="29817"/>
    <lineage>
        <taxon>Eukaryota</taxon>
        <taxon>Viridiplantae</taxon>
        <taxon>Streptophyta</taxon>
        <taxon>Embryophyta</taxon>
        <taxon>Tracheophyta</taxon>
        <taxon>Spermatophyta</taxon>
        <taxon>Magnoliopsida</taxon>
        <taxon>Liliopsida</taxon>
        <taxon>Asparagales</taxon>
        <taxon>Iridaceae</taxon>
        <taxon>Iridoideae</taxon>
        <taxon>Irideae</taxon>
        <taxon>Iris</taxon>
    </lineage>
</organism>
<gene>
    <name evidence="1" type="ORF">M6B38_289785</name>
</gene>
<dbReference type="Proteomes" id="UP001140949">
    <property type="component" value="Unassembled WGS sequence"/>
</dbReference>
<comment type="caution">
    <text evidence="1">The sequence shown here is derived from an EMBL/GenBank/DDBJ whole genome shotgun (WGS) entry which is preliminary data.</text>
</comment>
<reference evidence="1" key="2">
    <citation type="submission" date="2023-04" db="EMBL/GenBank/DDBJ databases">
        <authorList>
            <person name="Bruccoleri R.E."/>
            <person name="Oakeley E.J."/>
            <person name="Faust A.-M."/>
            <person name="Dessus-Babus S."/>
            <person name="Altorfer M."/>
            <person name="Burckhardt D."/>
            <person name="Oertli M."/>
            <person name="Naumann U."/>
            <person name="Petersen F."/>
            <person name="Wong J."/>
        </authorList>
    </citation>
    <scope>NUCLEOTIDE SEQUENCE</scope>
    <source>
        <strain evidence="1">GSM-AAB239-AS_SAM_17_03QT</strain>
        <tissue evidence="1">Leaf</tissue>
    </source>
</reference>
<reference evidence="1" key="1">
    <citation type="journal article" date="2023" name="GigaByte">
        <title>Genome assembly of the bearded iris, Iris pallida Lam.</title>
        <authorList>
            <person name="Bruccoleri R.E."/>
            <person name="Oakeley E.J."/>
            <person name="Faust A.M.E."/>
            <person name="Altorfer M."/>
            <person name="Dessus-Babus S."/>
            <person name="Burckhardt D."/>
            <person name="Oertli M."/>
            <person name="Naumann U."/>
            <person name="Petersen F."/>
            <person name="Wong J."/>
        </authorList>
    </citation>
    <scope>NUCLEOTIDE SEQUENCE</scope>
    <source>
        <strain evidence="1">GSM-AAB239-AS_SAM_17_03QT</strain>
    </source>
</reference>
<evidence type="ECO:0000313" key="1">
    <source>
        <dbReference type="EMBL" id="KAJ6845324.1"/>
    </source>
</evidence>
<dbReference type="AlphaFoldDB" id="A0AAX6HXV0"/>
<dbReference type="EMBL" id="JANAVB010006389">
    <property type="protein sequence ID" value="KAJ6845324.1"/>
    <property type="molecule type" value="Genomic_DNA"/>
</dbReference>